<dbReference type="AlphaFoldDB" id="A0A316EBT7"/>
<organism evidence="2 3">
    <name type="scientific">Arcicella aurantiaca</name>
    <dbReference type="NCBI Taxonomy" id="591202"/>
    <lineage>
        <taxon>Bacteria</taxon>
        <taxon>Pseudomonadati</taxon>
        <taxon>Bacteroidota</taxon>
        <taxon>Cytophagia</taxon>
        <taxon>Cytophagales</taxon>
        <taxon>Flectobacillaceae</taxon>
        <taxon>Arcicella</taxon>
    </lineage>
</organism>
<dbReference type="EMBL" id="QGGO01000008">
    <property type="protein sequence ID" value="PWK27154.1"/>
    <property type="molecule type" value="Genomic_DNA"/>
</dbReference>
<keyword evidence="3" id="KW-1185">Reference proteome</keyword>
<protein>
    <submittedName>
        <fullName evidence="2">Two-component system LytT family response regulator</fullName>
    </submittedName>
</protein>
<evidence type="ECO:0000313" key="3">
    <source>
        <dbReference type="Proteomes" id="UP000245489"/>
    </source>
</evidence>
<evidence type="ECO:0000313" key="2">
    <source>
        <dbReference type="EMBL" id="PWK27154.1"/>
    </source>
</evidence>
<dbReference type="RefSeq" id="WP_109742718.1">
    <property type="nucleotide sequence ID" value="NZ_QGGO01000008.1"/>
</dbReference>
<dbReference type="Proteomes" id="UP000245489">
    <property type="component" value="Unassembled WGS sequence"/>
</dbReference>
<dbReference type="Gene3D" id="2.40.50.1020">
    <property type="entry name" value="LytTr DNA-binding domain"/>
    <property type="match status" value="1"/>
</dbReference>
<dbReference type="GO" id="GO:0003677">
    <property type="term" value="F:DNA binding"/>
    <property type="evidence" value="ECO:0007669"/>
    <property type="project" value="InterPro"/>
</dbReference>
<dbReference type="SMART" id="SM00850">
    <property type="entry name" value="LytTR"/>
    <property type="match status" value="1"/>
</dbReference>
<evidence type="ECO:0000259" key="1">
    <source>
        <dbReference type="PROSITE" id="PS50930"/>
    </source>
</evidence>
<dbReference type="PROSITE" id="PS50930">
    <property type="entry name" value="HTH_LYTTR"/>
    <property type="match status" value="1"/>
</dbReference>
<accession>A0A316EBT7</accession>
<reference evidence="2 3" key="1">
    <citation type="submission" date="2018-05" db="EMBL/GenBank/DDBJ databases">
        <title>Genomic Encyclopedia of Archaeal and Bacterial Type Strains, Phase II (KMG-II): from individual species to whole genera.</title>
        <authorList>
            <person name="Goeker M."/>
        </authorList>
    </citation>
    <scope>NUCLEOTIDE SEQUENCE [LARGE SCALE GENOMIC DNA]</scope>
    <source>
        <strain evidence="2 3">DSM 22214</strain>
    </source>
</reference>
<proteinExistence type="predicted"/>
<name>A0A316EBT7_9BACT</name>
<gene>
    <name evidence="2" type="ORF">LV89_01969</name>
</gene>
<comment type="caution">
    <text evidence="2">The sequence shown here is derived from an EMBL/GenBank/DDBJ whole genome shotgun (WGS) entry which is preliminary data.</text>
</comment>
<dbReference type="InterPro" id="IPR007492">
    <property type="entry name" value="LytTR_DNA-bd_dom"/>
</dbReference>
<dbReference type="OrthoDB" id="1116942at2"/>
<sequence length="104" mass="11902">MTFDANRGLLTINEKKRKSILVNNIVYLQSNINYTAIYLRDGKMIYVPFSLSKIDRLISSVGFVRIHQSYLVNDDAIAAICPTEIHLVNNTVLPVSRRHKKNLL</sequence>
<feature type="domain" description="HTH LytTR-type" evidence="1">
    <location>
        <begin position="10"/>
        <end position="104"/>
    </location>
</feature>
<dbReference type="Pfam" id="PF04397">
    <property type="entry name" value="LytTR"/>
    <property type="match status" value="1"/>
</dbReference>